<dbReference type="PANTHER" id="PTHR43226:SF4">
    <property type="entry name" value="XAA-PRO AMINOPEPTIDASE 3"/>
    <property type="match status" value="1"/>
</dbReference>
<comment type="caution">
    <text evidence="7">The sequence shown here is derived from an EMBL/GenBank/DDBJ whole genome shotgun (WGS) entry which is preliminary data.</text>
</comment>
<sequence length="233" mass="26397">MAARCLLSLGKKNDKVGNASIHNELEHQKEAANCIRKDIKAIRKDIKAIKGKLNYLRNTKADKDNQNWTVMEGKLEKVENKCNLIADGFILQAALLKSIVKDLKTKDRKAIIRDSDRKKENEKRDQYLKDIIELSAQMFHPVVGGGANGSVIHYSRNDRQIKEGEMVLMDVGCEMYGYVSDLTRTWPPYGRFSPAQQELYELILDTANDCLKLCKPGVSLNEIHAHSVQLLSK</sequence>
<name>A0AA38G030_TAXCH</name>
<feature type="domain" description="Peptidase M24" evidence="6">
    <location>
        <begin position="98"/>
        <end position="232"/>
    </location>
</feature>
<protein>
    <recommendedName>
        <fullName evidence="6">Peptidase M24 domain-containing protein</fullName>
    </recommendedName>
</protein>
<keyword evidence="8" id="KW-1185">Reference proteome</keyword>
<keyword evidence="3" id="KW-0479">Metal-binding</keyword>
<dbReference type="PANTHER" id="PTHR43226">
    <property type="entry name" value="XAA-PRO AMINOPEPTIDASE 3"/>
    <property type="match status" value="1"/>
</dbReference>
<feature type="non-terminal residue" evidence="7">
    <location>
        <position position="1"/>
    </location>
</feature>
<evidence type="ECO:0000256" key="4">
    <source>
        <dbReference type="ARBA" id="ARBA00022801"/>
    </source>
</evidence>
<dbReference type="GO" id="GO:0004177">
    <property type="term" value="F:aminopeptidase activity"/>
    <property type="evidence" value="ECO:0007669"/>
    <property type="project" value="TreeGrafter"/>
</dbReference>
<dbReference type="Proteomes" id="UP000824469">
    <property type="component" value="Unassembled WGS sequence"/>
</dbReference>
<dbReference type="GO" id="GO:0005739">
    <property type="term" value="C:mitochondrion"/>
    <property type="evidence" value="ECO:0007669"/>
    <property type="project" value="TreeGrafter"/>
</dbReference>
<proteinExistence type="inferred from homology"/>
<evidence type="ECO:0000256" key="5">
    <source>
        <dbReference type="ARBA" id="ARBA00023211"/>
    </source>
</evidence>
<dbReference type="InterPro" id="IPR052433">
    <property type="entry name" value="X-Pro_dipept-like"/>
</dbReference>
<evidence type="ECO:0000256" key="3">
    <source>
        <dbReference type="ARBA" id="ARBA00022723"/>
    </source>
</evidence>
<keyword evidence="4" id="KW-0378">Hydrolase</keyword>
<dbReference type="EMBL" id="JAHRHJ020000006">
    <property type="protein sequence ID" value="KAH9312419.1"/>
    <property type="molecule type" value="Genomic_DNA"/>
</dbReference>
<evidence type="ECO:0000259" key="6">
    <source>
        <dbReference type="Pfam" id="PF00557"/>
    </source>
</evidence>
<dbReference type="AlphaFoldDB" id="A0AA38G030"/>
<dbReference type="InterPro" id="IPR000994">
    <property type="entry name" value="Pept_M24"/>
</dbReference>
<evidence type="ECO:0000313" key="8">
    <source>
        <dbReference type="Proteomes" id="UP000824469"/>
    </source>
</evidence>
<organism evidence="7 8">
    <name type="scientific">Taxus chinensis</name>
    <name type="common">Chinese yew</name>
    <name type="synonym">Taxus wallichiana var. chinensis</name>
    <dbReference type="NCBI Taxonomy" id="29808"/>
    <lineage>
        <taxon>Eukaryota</taxon>
        <taxon>Viridiplantae</taxon>
        <taxon>Streptophyta</taxon>
        <taxon>Embryophyta</taxon>
        <taxon>Tracheophyta</taxon>
        <taxon>Spermatophyta</taxon>
        <taxon>Pinopsida</taxon>
        <taxon>Pinidae</taxon>
        <taxon>Conifers II</taxon>
        <taxon>Cupressales</taxon>
        <taxon>Taxaceae</taxon>
        <taxon>Taxus</taxon>
    </lineage>
</organism>
<dbReference type="GO" id="GO:0046872">
    <property type="term" value="F:metal ion binding"/>
    <property type="evidence" value="ECO:0007669"/>
    <property type="project" value="UniProtKB-KW"/>
</dbReference>
<reference evidence="7 8" key="1">
    <citation type="journal article" date="2021" name="Nat. Plants">
        <title>The Taxus genome provides insights into paclitaxel biosynthesis.</title>
        <authorList>
            <person name="Xiong X."/>
            <person name="Gou J."/>
            <person name="Liao Q."/>
            <person name="Li Y."/>
            <person name="Zhou Q."/>
            <person name="Bi G."/>
            <person name="Li C."/>
            <person name="Du R."/>
            <person name="Wang X."/>
            <person name="Sun T."/>
            <person name="Guo L."/>
            <person name="Liang H."/>
            <person name="Lu P."/>
            <person name="Wu Y."/>
            <person name="Zhang Z."/>
            <person name="Ro D.K."/>
            <person name="Shang Y."/>
            <person name="Huang S."/>
            <person name="Yan J."/>
        </authorList>
    </citation>
    <scope>NUCLEOTIDE SEQUENCE [LARGE SCALE GENOMIC DNA]</scope>
    <source>
        <strain evidence="7">Ta-2019</strain>
    </source>
</reference>
<dbReference type="Pfam" id="PF00557">
    <property type="entry name" value="Peptidase_M24"/>
    <property type="match status" value="1"/>
</dbReference>
<comment type="similarity">
    <text evidence="2">Belongs to the peptidase M24B family.</text>
</comment>
<evidence type="ECO:0000256" key="1">
    <source>
        <dbReference type="ARBA" id="ARBA00001936"/>
    </source>
</evidence>
<dbReference type="SUPFAM" id="SSF55920">
    <property type="entry name" value="Creatinase/aminopeptidase"/>
    <property type="match status" value="1"/>
</dbReference>
<evidence type="ECO:0000313" key="7">
    <source>
        <dbReference type="EMBL" id="KAH9312419.1"/>
    </source>
</evidence>
<dbReference type="InterPro" id="IPR036005">
    <property type="entry name" value="Creatinase/aminopeptidase-like"/>
</dbReference>
<keyword evidence="5" id="KW-0464">Manganese</keyword>
<dbReference type="Gene3D" id="3.90.230.10">
    <property type="entry name" value="Creatinase/methionine aminopeptidase superfamily"/>
    <property type="match status" value="1"/>
</dbReference>
<accession>A0AA38G030</accession>
<dbReference type="GO" id="GO:0006508">
    <property type="term" value="P:proteolysis"/>
    <property type="evidence" value="ECO:0007669"/>
    <property type="project" value="TreeGrafter"/>
</dbReference>
<evidence type="ECO:0000256" key="2">
    <source>
        <dbReference type="ARBA" id="ARBA00008766"/>
    </source>
</evidence>
<comment type="cofactor">
    <cofactor evidence="1">
        <name>Mn(2+)</name>
        <dbReference type="ChEBI" id="CHEBI:29035"/>
    </cofactor>
</comment>
<gene>
    <name evidence="7" type="ORF">KI387_027454</name>
</gene>